<dbReference type="RefSeq" id="WP_183546000.1">
    <property type="nucleotide sequence ID" value="NZ_BMQT01000009.1"/>
</dbReference>
<sequence length="211" mass="22605">MSSKSAVWAVVHAERQALINDLGVIAPAQWGTPSLCVGWSVHDVLAHMFDVATTTRLGFVRRMIAARGDFDRDNQTGVDRERADDPAETLAAFRRVAGRTATPPAPLATRLVEEFAHGEDIRRPLGLQRDYPVEHVATALHYLAKTSQKWGGGKELAERVRLVATDADTAIGTGPEVRGSAIALVLALSGRPVWPGELTGPGAAVMPTASR</sequence>
<dbReference type="Pfam" id="PF11716">
    <property type="entry name" value="MDMPI_N"/>
    <property type="match status" value="1"/>
</dbReference>
<evidence type="ECO:0000259" key="1">
    <source>
        <dbReference type="Pfam" id="PF11716"/>
    </source>
</evidence>
<dbReference type="EMBL" id="JACHXG010000005">
    <property type="protein sequence ID" value="MBB3089860.1"/>
    <property type="molecule type" value="Genomic_DNA"/>
</dbReference>
<gene>
    <name evidence="2" type="ORF">FHS12_002809</name>
</gene>
<name>A0A7W5F942_9ACTN</name>
<feature type="domain" description="Mycothiol-dependent maleylpyruvate isomerase metal-binding" evidence="1">
    <location>
        <begin position="12"/>
        <end position="101"/>
    </location>
</feature>
<accession>A0A7W5F942</accession>
<comment type="caution">
    <text evidence="2">The sequence shown here is derived from an EMBL/GenBank/DDBJ whole genome shotgun (WGS) entry which is preliminary data.</text>
</comment>
<dbReference type="AlphaFoldDB" id="A0A7W5F942"/>
<evidence type="ECO:0000313" key="2">
    <source>
        <dbReference type="EMBL" id="MBB3089860.1"/>
    </source>
</evidence>
<dbReference type="InterPro" id="IPR017517">
    <property type="entry name" value="Maleyloyr_isom"/>
</dbReference>
<dbReference type="InterPro" id="IPR034660">
    <property type="entry name" value="DinB/YfiT-like"/>
</dbReference>
<dbReference type="Proteomes" id="UP000577707">
    <property type="component" value="Unassembled WGS sequence"/>
</dbReference>
<dbReference type="GO" id="GO:0046872">
    <property type="term" value="F:metal ion binding"/>
    <property type="evidence" value="ECO:0007669"/>
    <property type="project" value="InterPro"/>
</dbReference>
<evidence type="ECO:0000313" key="3">
    <source>
        <dbReference type="Proteomes" id="UP000577707"/>
    </source>
</evidence>
<dbReference type="InterPro" id="IPR024344">
    <property type="entry name" value="MDMPI_metal-binding"/>
</dbReference>
<organism evidence="2 3">
    <name type="scientific">Nocardioides albus</name>
    <dbReference type="NCBI Taxonomy" id="1841"/>
    <lineage>
        <taxon>Bacteria</taxon>
        <taxon>Bacillati</taxon>
        <taxon>Actinomycetota</taxon>
        <taxon>Actinomycetes</taxon>
        <taxon>Propionibacteriales</taxon>
        <taxon>Nocardioidaceae</taxon>
        <taxon>Nocardioides</taxon>
    </lineage>
</organism>
<protein>
    <submittedName>
        <fullName evidence="2">Uncharacterized protein (TIGR03083 family)</fullName>
    </submittedName>
</protein>
<proteinExistence type="predicted"/>
<reference evidence="2 3" key="1">
    <citation type="submission" date="2020-08" db="EMBL/GenBank/DDBJ databases">
        <title>Genomic Encyclopedia of Type Strains, Phase III (KMG-III): the genomes of soil and plant-associated and newly described type strains.</title>
        <authorList>
            <person name="Whitman W."/>
        </authorList>
    </citation>
    <scope>NUCLEOTIDE SEQUENCE [LARGE SCALE GENOMIC DNA]</scope>
    <source>
        <strain evidence="2 3">CECT 3302</strain>
    </source>
</reference>
<keyword evidence="3" id="KW-1185">Reference proteome</keyword>
<dbReference type="SUPFAM" id="SSF109854">
    <property type="entry name" value="DinB/YfiT-like putative metalloenzymes"/>
    <property type="match status" value="1"/>
</dbReference>
<dbReference type="Gene3D" id="1.20.120.450">
    <property type="entry name" value="dinb family like domain"/>
    <property type="match status" value="1"/>
</dbReference>
<dbReference type="NCBIfam" id="TIGR03083">
    <property type="entry name" value="maleylpyruvate isomerase family mycothiol-dependent enzyme"/>
    <property type="match status" value="1"/>
</dbReference>